<feature type="non-terminal residue" evidence="1">
    <location>
        <position position="1"/>
    </location>
</feature>
<organism evidence="1">
    <name type="scientific">marine metagenome</name>
    <dbReference type="NCBI Taxonomy" id="408172"/>
    <lineage>
        <taxon>unclassified sequences</taxon>
        <taxon>metagenomes</taxon>
        <taxon>ecological metagenomes</taxon>
    </lineage>
</organism>
<accession>A0A382W6X6</accession>
<reference evidence="1" key="1">
    <citation type="submission" date="2018-05" db="EMBL/GenBank/DDBJ databases">
        <authorList>
            <person name="Lanie J.A."/>
            <person name="Ng W.-L."/>
            <person name="Kazmierczak K.M."/>
            <person name="Andrzejewski T.M."/>
            <person name="Davidsen T.M."/>
            <person name="Wayne K.J."/>
            <person name="Tettelin H."/>
            <person name="Glass J.I."/>
            <person name="Rusch D."/>
            <person name="Podicherti R."/>
            <person name="Tsui H.-C.T."/>
            <person name="Winkler M.E."/>
        </authorList>
    </citation>
    <scope>NUCLEOTIDE SEQUENCE</scope>
</reference>
<dbReference type="EMBL" id="UINC01157545">
    <property type="protein sequence ID" value="SVD54596.1"/>
    <property type="molecule type" value="Genomic_DNA"/>
</dbReference>
<dbReference type="AlphaFoldDB" id="A0A382W6X6"/>
<proteinExistence type="predicted"/>
<protein>
    <submittedName>
        <fullName evidence="1">Uncharacterized protein</fullName>
    </submittedName>
</protein>
<name>A0A382W6X6_9ZZZZ</name>
<sequence length="36" mass="4229">SPRQGGSRQFKSDRDYQLNNLVFNLTKFGFLVIIRI</sequence>
<gene>
    <name evidence="1" type="ORF">METZ01_LOCUS407450</name>
</gene>
<evidence type="ECO:0000313" key="1">
    <source>
        <dbReference type="EMBL" id="SVD54596.1"/>
    </source>
</evidence>